<keyword evidence="4" id="KW-0804">Transcription</keyword>
<keyword evidence="3" id="KW-0238">DNA-binding</keyword>
<dbReference type="GO" id="GO:0043565">
    <property type="term" value="F:sequence-specific DNA binding"/>
    <property type="evidence" value="ECO:0007669"/>
    <property type="project" value="TreeGrafter"/>
</dbReference>
<dbReference type="RefSeq" id="WP_185662313.1">
    <property type="nucleotide sequence ID" value="NZ_JACLAW010000001.1"/>
</dbReference>
<dbReference type="InterPro" id="IPR036388">
    <property type="entry name" value="WH-like_DNA-bd_sf"/>
</dbReference>
<dbReference type="GO" id="GO:0003700">
    <property type="term" value="F:DNA-binding transcription factor activity"/>
    <property type="evidence" value="ECO:0007669"/>
    <property type="project" value="InterPro"/>
</dbReference>
<dbReference type="Pfam" id="PF00126">
    <property type="entry name" value="HTH_1"/>
    <property type="match status" value="1"/>
</dbReference>
<comment type="similarity">
    <text evidence="1">Belongs to the LysR transcriptional regulatory family.</text>
</comment>
<dbReference type="EMBL" id="JACLAW010000001">
    <property type="protein sequence ID" value="MBC2664061.1"/>
    <property type="molecule type" value="Genomic_DNA"/>
</dbReference>
<evidence type="ECO:0000259" key="5">
    <source>
        <dbReference type="PROSITE" id="PS50931"/>
    </source>
</evidence>
<dbReference type="PANTHER" id="PTHR30537">
    <property type="entry name" value="HTH-TYPE TRANSCRIPTIONAL REGULATOR"/>
    <property type="match status" value="1"/>
</dbReference>
<dbReference type="InterPro" id="IPR058163">
    <property type="entry name" value="LysR-type_TF_proteobact-type"/>
</dbReference>
<dbReference type="Gene3D" id="3.40.190.290">
    <property type="match status" value="1"/>
</dbReference>
<dbReference type="Proteomes" id="UP000566813">
    <property type="component" value="Unassembled WGS sequence"/>
</dbReference>
<evidence type="ECO:0000256" key="2">
    <source>
        <dbReference type="ARBA" id="ARBA00023015"/>
    </source>
</evidence>
<dbReference type="FunFam" id="1.10.10.10:FF:000001">
    <property type="entry name" value="LysR family transcriptional regulator"/>
    <property type="match status" value="1"/>
</dbReference>
<evidence type="ECO:0000313" key="6">
    <source>
        <dbReference type="EMBL" id="MBC2664061.1"/>
    </source>
</evidence>
<evidence type="ECO:0000256" key="1">
    <source>
        <dbReference type="ARBA" id="ARBA00009437"/>
    </source>
</evidence>
<sequence length="293" mass="32199">MDRGWTGIDELVAIAETGSFVGAARRLALSPSHVSRAIAQLEDRVGARLFERTTRQVRLTPAGSSVVERCRRLIDEREDTLRFLRSREEMEGAIRLTCSTALGERFVTALLLRFLAEYPRISVKVELSNRVVDIVGESFDVAIRTGHPADDRLAARQVAARELVAIAAPAYLERHGEPLHPDDLAAHACLVGTSTTWHFRDGAQKIVVAPSGRWTCNSGDTVVQAALAGLGVGHLPRYYVASHLEAGTLVEVLGRYREGPEPIWAVYPARRPLLAKVRALLDLLEQVLPGMMV</sequence>
<dbReference type="InterPro" id="IPR005119">
    <property type="entry name" value="LysR_subst-bd"/>
</dbReference>
<dbReference type="AlphaFoldDB" id="A0A7X1KK17"/>
<reference evidence="6 7" key="1">
    <citation type="submission" date="2020-08" db="EMBL/GenBank/DDBJ databases">
        <title>The genome sequence of type strain Novosphingobium flavum NBRC 111647.</title>
        <authorList>
            <person name="Liu Y."/>
        </authorList>
    </citation>
    <scope>NUCLEOTIDE SEQUENCE [LARGE SCALE GENOMIC DNA]</scope>
    <source>
        <strain evidence="6 7">NBRC 111647</strain>
    </source>
</reference>
<organism evidence="6 7">
    <name type="scientific">Novosphingobium flavum</name>
    <dbReference type="NCBI Taxonomy" id="1778672"/>
    <lineage>
        <taxon>Bacteria</taxon>
        <taxon>Pseudomonadati</taxon>
        <taxon>Pseudomonadota</taxon>
        <taxon>Alphaproteobacteria</taxon>
        <taxon>Sphingomonadales</taxon>
        <taxon>Sphingomonadaceae</taxon>
        <taxon>Novosphingobium</taxon>
    </lineage>
</organism>
<feature type="domain" description="HTH lysR-type" evidence="5">
    <location>
        <begin position="11"/>
        <end position="60"/>
    </location>
</feature>
<proteinExistence type="inferred from homology"/>
<gene>
    <name evidence="6" type="ORF">H7F51_00865</name>
</gene>
<dbReference type="InterPro" id="IPR036390">
    <property type="entry name" value="WH_DNA-bd_sf"/>
</dbReference>
<keyword evidence="2" id="KW-0805">Transcription regulation</keyword>
<evidence type="ECO:0000256" key="4">
    <source>
        <dbReference type="ARBA" id="ARBA00023163"/>
    </source>
</evidence>
<protein>
    <submittedName>
        <fullName evidence="6">LysR family transcriptional regulator</fullName>
    </submittedName>
</protein>
<dbReference type="PROSITE" id="PS50931">
    <property type="entry name" value="HTH_LYSR"/>
    <property type="match status" value="1"/>
</dbReference>
<dbReference type="PANTHER" id="PTHR30537:SF10">
    <property type="entry name" value="TRANSCRIPTIONAL REGULATOR-RELATED"/>
    <property type="match status" value="1"/>
</dbReference>
<dbReference type="SUPFAM" id="SSF53850">
    <property type="entry name" value="Periplasmic binding protein-like II"/>
    <property type="match status" value="1"/>
</dbReference>
<comment type="caution">
    <text evidence="6">The sequence shown here is derived from an EMBL/GenBank/DDBJ whole genome shotgun (WGS) entry which is preliminary data.</text>
</comment>
<keyword evidence="7" id="KW-1185">Reference proteome</keyword>
<dbReference type="Pfam" id="PF03466">
    <property type="entry name" value="LysR_substrate"/>
    <property type="match status" value="1"/>
</dbReference>
<dbReference type="Gene3D" id="1.10.10.10">
    <property type="entry name" value="Winged helix-like DNA-binding domain superfamily/Winged helix DNA-binding domain"/>
    <property type="match status" value="1"/>
</dbReference>
<dbReference type="GO" id="GO:0006351">
    <property type="term" value="P:DNA-templated transcription"/>
    <property type="evidence" value="ECO:0007669"/>
    <property type="project" value="TreeGrafter"/>
</dbReference>
<dbReference type="FunFam" id="3.40.190.290:FF:000001">
    <property type="entry name" value="Transcriptional regulator, LysR family"/>
    <property type="match status" value="1"/>
</dbReference>
<evidence type="ECO:0000256" key="3">
    <source>
        <dbReference type="ARBA" id="ARBA00023125"/>
    </source>
</evidence>
<dbReference type="SUPFAM" id="SSF46785">
    <property type="entry name" value="Winged helix' DNA-binding domain"/>
    <property type="match status" value="1"/>
</dbReference>
<evidence type="ECO:0000313" key="7">
    <source>
        <dbReference type="Proteomes" id="UP000566813"/>
    </source>
</evidence>
<dbReference type="InterPro" id="IPR000847">
    <property type="entry name" value="LysR_HTH_N"/>
</dbReference>
<accession>A0A7X1KK17</accession>
<name>A0A7X1KK17_9SPHN</name>